<dbReference type="InterPro" id="IPR021136">
    <property type="entry name" value="Flagellar_hook_control-like_C"/>
</dbReference>
<evidence type="ECO:0000259" key="2">
    <source>
        <dbReference type="Pfam" id="PF02120"/>
    </source>
</evidence>
<comment type="caution">
    <text evidence="3">The sequence shown here is derived from an EMBL/GenBank/DDBJ whole genome shotgun (WGS) entry which is preliminary data.</text>
</comment>
<dbReference type="CDD" id="cd17470">
    <property type="entry name" value="T3SS_Flik_C"/>
    <property type="match status" value="1"/>
</dbReference>
<feature type="region of interest" description="Disordered" evidence="1">
    <location>
        <begin position="1"/>
        <end position="21"/>
    </location>
</feature>
<dbReference type="Proteomes" id="UP000231343">
    <property type="component" value="Unassembled WGS sequence"/>
</dbReference>
<dbReference type="AlphaFoldDB" id="A0A2H0XWU9"/>
<reference evidence="3 4" key="1">
    <citation type="submission" date="2017-09" db="EMBL/GenBank/DDBJ databases">
        <title>Depth-based differentiation of microbial function through sediment-hosted aquifers and enrichment of novel symbionts in the deep terrestrial subsurface.</title>
        <authorList>
            <person name="Probst A.J."/>
            <person name="Ladd B."/>
            <person name="Jarett J.K."/>
            <person name="Geller-Mcgrath D.E."/>
            <person name="Sieber C.M."/>
            <person name="Emerson J.B."/>
            <person name="Anantharaman K."/>
            <person name="Thomas B.C."/>
            <person name="Malmstrom R."/>
            <person name="Stieglmeier M."/>
            <person name="Klingl A."/>
            <person name="Woyke T."/>
            <person name="Ryan C.M."/>
            <person name="Banfield J.F."/>
        </authorList>
    </citation>
    <scope>NUCLEOTIDE SEQUENCE [LARGE SCALE GENOMIC DNA]</scope>
    <source>
        <strain evidence="3">CG08_land_8_20_14_0_20_45_16</strain>
    </source>
</reference>
<organism evidence="3 4">
    <name type="scientific">Candidatus Saganbacteria bacterium CG08_land_8_20_14_0_20_45_16</name>
    <dbReference type="NCBI Taxonomy" id="2014293"/>
    <lineage>
        <taxon>Bacteria</taxon>
        <taxon>Bacillati</taxon>
        <taxon>Saganbacteria</taxon>
    </lineage>
</organism>
<evidence type="ECO:0000256" key="1">
    <source>
        <dbReference type="SAM" id="MobiDB-lite"/>
    </source>
</evidence>
<feature type="domain" description="Flagellar hook-length control protein-like C-terminal" evidence="2">
    <location>
        <begin position="169"/>
        <end position="238"/>
    </location>
</feature>
<dbReference type="InterPro" id="IPR038610">
    <property type="entry name" value="FliK-like_C_sf"/>
</dbReference>
<proteinExistence type="predicted"/>
<evidence type="ECO:0000313" key="4">
    <source>
        <dbReference type="Proteomes" id="UP000231343"/>
    </source>
</evidence>
<name>A0A2H0XWU9_UNCSA</name>
<dbReference type="Gene3D" id="3.30.750.140">
    <property type="match status" value="1"/>
</dbReference>
<evidence type="ECO:0000313" key="3">
    <source>
        <dbReference type="EMBL" id="PIS29407.1"/>
    </source>
</evidence>
<dbReference type="EMBL" id="PEYM01000086">
    <property type="protein sequence ID" value="PIS29407.1"/>
    <property type="molecule type" value="Genomic_DNA"/>
</dbReference>
<gene>
    <name evidence="3" type="ORF">COT42_05510</name>
</gene>
<protein>
    <recommendedName>
        <fullName evidence="2">Flagellar hook-length control protein-like C-terminal domain-containing protein</fullName>
    </recommendedName>
</protein>
<accession>A0A2H0XWU9</accession>
<dbReference type="Pfam" id="PF02120">
    <property type="entry name" value="Flg_hook"/>
    <property type="match status" value="1"/>
</dbReference>
<feature type="compositionally biased region" description="Polar residues" evidence="1">
    <location>
        <begin position="1"/>
        <end position="10"/>
    </location>
</feature>
<sequence>MLPTNIQTPDPRQLEDAHEQNQSNPNFQHYLEEEQKRLLSFFSPFNQLDFSSWFSYAPSATNSGSSKTSDLLSNLAAYKQPDSHQTELAQSNGTNHQASSVMAQVFGQDGQVRSVQSQLQEILVNTGWLIPNLEALPMFNQAELDGKLAQIYDLQLLIDQILSQIDLVKEKGKTELRLGLKPDNLGEIMLSLTSHSGLISIVIEASEKTKKIIESSLTDLEAALKKALVNFNEIKIVATKEVGNNA</sequence>